<dbReference type="EMBL" id="QLIX01000034">
    <property type="protein sequence ID" value="RAI55276.1"/>
    <property type="molecule type" value="Genomic_DNA"/>
</dbReference>
<evidence type="ECO:0000256" key="5">
    <source>
        <dbReference type="ARBA" id="ARBA00022759"/>
    </source>
</evidence>
<feature type="binding site" evidence="13">
    <location>
        <position position="45"/>
    </location>
    <ligand>
        <name>Mg(2+)</name>
        <dbReference type="ChEBI" id="CHEBI:18420"/>
        <label>1</label>
    </ligand>
</feature>
<evidence type="ECO:0000256" key="14">
    <source>
        <dbReference type="NCBIfam" id="TIGR00228"/>
    </source>
</evidence>
<feature type="binding site" evidence="13">
    <location>
        <position position="177"/>
    </location>
    <ligand>
        <name>Mg(2+)</name>
        <dbReference type="ChEBI" id="CHEBI:18420"/>
        <label>1</label>
    </ligand>
</feature>
<feature type="active site" evidence="13">
    <location>
        <position position="105"/>
    </location>
</feature>
<evidence type="ECO:0000256" key="4">
    <source>
        <dbReference type="ARBA" id="ARBA00022723"/>
    </source>
</evidence>
<keyword evidence="4 13" id="KW-0479">Metal-binding</keyword>
<comment type="caution">
    <text evidence="16">The sequence shown here is derived from an EMBL/GenBank/DDBJ whole genome shotgun (WGS) entry which is preliminary data.</text>
</comment>
<dbReference type="EC" id="3.1.21.10" evidence="13 14"/>
<name>A0A327LY21_9PROT</name>
<dbReference type="SUPFAM" id="SSF53098">
    <property type="entry name" value="Ribonuclease H-like"/>
    <property type="match status" value="1"/>
</dbReference>
<feature type="active site" evidence="13">
    <location>
        <position position="45"/>
    </location>
</feature>
<dbReference type="FunFam" id="3.30.420.10:FF:000002">
    <property type="entry name" value="Crossover junction endodeoxyribonuclease RuvC"/>
    <property type="match status" value="1"/>
</dbReference>
<evidence type="ECO:0000256" key="9">
    <source>
        <dbReference type="ARBA" id="ARBA00023125"/>
    </source>
</evidence>
<dbReference type="InterPro" id="IPR020563">
    <property type="entry name" value="X-over_junc_endoDNase_Mg_BS"/>
</dbReference>
<keyword evidence="3 13" id="KW-0540">Nuclease</keyword>
<evidence type="ECO:0000256" key="13">
    <source>
        <dbReference type="HAMAP-Rule" id="MF_00034"/>
    </source>
</evidence>
<dbReference type="InterPro" id="IPR012337">
    <property type="entry name" value="RNaseH-like_sf"/>
</dbReference>
<proteinExistence type="inferred from homology"/>
<dbReference type="PANTHER" id="PTHR30194:SF3">
    <property type="entry name" value="CROSSOVER JUNCTION ENDODEOXYRIBONUCLEASE RUVC"/>
    <property type="match status" value="1"/>
</dbReference>
<evidence type="ECO:0000256" key="6">
    <source>
        <dbReference type="ARBA" id="ARBA00022763"/>
    </source>
</evidence>
<keyword evidence="11 13" id="KW-0234">DNA repair</keyword>
<evidence type="ECO:0000313" key="16">
    <source>
        <dbReference type="EMBL" id="RAI55276.1"/>
    </source>
</evidence>
<evidence type="ECO:0000256" key="11">
    <source>
        <dbReference type="ARBA" id="ARBA00023204"/>
    </source>
</evidence>
<dbReference type="GO" id="GO:0000287">
    <property type="term" value="F:magnesium ion binding"/>
    <property type="evidence" value="ECO:0007669"/>
    <property type="project" value="UniProtKB-UniRule"/>
</dbReference>
<organism evidence="16 17">
    <name type="scientific">Roseicella frigidaeris</name>
    <dbReference type="NCBI Taxonomy" id="2230885"/>
    <lineage>
        <taxon>Bacteria</taxon>
        <taxon>Pseudomonadati</taxon>
        <taxon>Pseudomonadota</taxon>
        <taxon>Alphaproteobacteria</taxon>
        <taxon>Acetobacterales</taxon>
        <taxon>Roseomonadaceae</taxon>
        <taxon>Roseicella</taxon>
    </lineage>
</organism>
<comment type="subcellular location">
    <subcellularLocation>
        <location evidence="13">Cytoplasm</location>
    </subcellularLocation>
</comment>
<gene>
    <name evidence="13" type="primary">ruvC</name>
    <name evidence="16" type="ORF">DOO78_24455</name>
</gene>
<comment type="similarity">
    <text evidence="1 13">Belongs to the RuvC family.</text>
</comment>
<reference evidence="17" key="1">
    <citation type="submission" date="2018-06" db="EMBL/GenBank/DDBJ databases">
        <authorList>
            <person name="Khan S.A."/>
        </authorList>
    </citation>
    <scope>NUCLEOTIDE SEQUENCE [LARGE SCALE GENOMIC DNA]</scope>
    <source>
        <strain evidence="17">DB-1506</strain>
    </source>
</reference>
<feature type="active site" evidence="13">
    <location>
        <position position="177"/>
    </location>
</feature>
<dbReference type="GO" id="GO:0006281">
    <property type="term" value="P:DNA repair"/>
    <property type="evidence" value="ECO:0007669"/>
    <property type="project" value="UniProtKB-UniRule"/>
</dbReference>
<dbReference type="GO" id="GO:0008821">
    <property type="term" value="F:crossover junction DNA endonuclease activity"/>
    <property type="evidence" value="ECO:0007669"/>
    <property type="project" value="UniProtKB-UniRule"/>
</dbReference>
<feature type="binding site" evidence="13">
    <location>
        <position position="105"/>
    </location>
    <ligand>
        <name>Mg(2+)</name>
        <dbReference type="ChEBI" id="CHEBI:18420"/>
        <label>2</label>
    </ligand>
</feature>
<keyword evidence="5 13" id="KW-0255">Endonuclease</keyword>
<dbReference type="PANTHER" id="PTHR30194">
    <property type="entry name" value="CROSSOVER JUNCTION ENDODEOXYRIBONUCLEASE RUVC"/>
    <property type="match status" value="1"/>
</dbReference>
<dbReference type="AlphaFoldDB" id="A0A327LY21"/>
<dbReference type="GO" id="GO:0003677">
    <property type="term" value="F:DNA binding"/>
    <property type="evidence" value="ECO:0007669"/>
    <property type="project" value="UniProtKB-KW"/>
</dbReference>
<dbReference type="Proteomes" id="UP000249065">
    <property type="component" value="Unassembled WGS sequence"/>
</dbReference>
<evidence type="ECO:0000256" key="15">
    <source>
        <dbReference type="SAM" id="MobiDB-lite"/>
    </source>
</evidence>
<keyword evidence="7 13" id="KW-0378">Hydrolase</keyword>
<dbReference type="PROSITE" id="PS01321">
    <property type="entry name" value="RUVC"/>
    <property type="match status" value="1"/>
</dbReference>
<dbReference type="GO" id="GO:0005737">
    <property type="term" value="C:cytoplasm"/>
    <property type="evidence" value="ECO:0007669"/>
    <property type="project" value="UniProtKB-SubCell"/>
</dbReference>
<dbReference type="InterPro" id="IPR002176">
    <property type="entry name" value="X-over_junc_endoDNase_RuvC"/>
</dbReference>
<dbReference type="PRINTS" id="PR00696">
    <property type="entry name" value="RSOLVASERUVC"/>
</dbReference>
<dbReference type="GO" id="GO:0048476">
    <property type="term" value="C:Holliday junction resolvase complex"/>
    <property type="evidence" value="ECO:0007669"/>
    <property type="project" value="UniProtKB-UniRule"/>
</dbReference>
<keyword evidence="9 13" id="KW-0238">DNA-binding</keyword>
<evidence type="ECO:0000256" key="10">
    <source>
        <dbReference type="ARBA" id="ARBA00023172"/>
    </source>
</evidence>
<dbReference type="Gene3D" id="3.30.420.10">
    <property type="entry name" value="Ribonuclease H-like superfamily/Ribonuclease H"/>
    <property type="match status" value="1"/>
</dbReference>
<keyword evidence="2 13" id="KW-0963">Cytoplasm</keyword>
<dbReference type="CDD" id="cd16962">
    <property type="entry name" value="RuvC"/>
    <property type="match status" value="1"/>
</dbReference>
<feature type="region of interest" description="Disordered" evidence="15">
    <location>
        <begin position="1"/>
        <end position="38"/>
    </location>
</feature>
<protein>
    <recommendedName>
        <fullName evidence="13 14">Crossover junction endodeoxyribonuclease RuvC</fullName>
        <ecNumber evidence="13 14">3.1.21.10</ecNumber>
    </recommendedName>
    <alternativeName>
        <fullName evidence="13">Holliday junction nuclease RuvC</fullName>
    </alternativeName>
    <alternativeName>
        <fullName evidence="13">Holliday junction resolvase RuvC</fullName>
    </alternativeName>
</protein>
<evidence type="ECO:0000256" key="7">
    <source>
        <dbReference type="ARBA" id="ARBA00022801"/>
    </source>
</evidence>
<dbReference type="NCBIfam" id="TIGR00228">
    <property type="entry name" value="ruvC"/>
    <property type="match status" value="1"/>
</dbReference>
<dbReference type="HAMAP" id="MF_00034">
    <property type="entry name" value="RuvC"/>
    <property type="match status" value="1"/>
</dbReference>
<dbReference type="GO" id="GO:0009432">
    <property type="term" value="P:SOS response"/>
    <property type="evidence" value="ECO:0007669"/>
    <property type="project" value="UniProtKB-ARBA"/>
</dbReference>
<comment type="cofactor">
    <cofactor evidence="13">
        <name>Mg(2+)</name>
        <dbReference type="ChEBI" id="CHEBI:18420"/>
    </cofactor>
    <text evidence="13">Binds 2 Mg(2+) ion per subunit.</text>
</comment>
<evidence type="ECO:0000313" key="17">
    <source>
        <dbReference type="Proteomes" id="UP000249065"/>
    </source>
</evidence>
<comment type="catalytic activity">
    <reaction evidence="12 13">
        <text>Endonucleolytic cleavage at a junction such as a reciprocal single-stranded crossover between two homologous DNA duplexes (Holliday junction).</text>
        <dbReference type="EC" id="3.1.21.10"/>
    </reaction>
</comment>
<evidence type="ECO:0000256" key="12">
    <source>
        <dbReference type="ARBA" id="ARBA00029354"/>
    </source>
</evidence>
<evidence type="ECO:0000256" key="2">
    <source>
        <dbReference type="ARBA" id="ARBA00022490"/>
    </source>
</evidence>
<dbReference type="OrthoDB" id="9805499at2"/>
<keyword evidence="8 13" id="KW-0460">Magnesium</keyword>
<dbReference type="InterPro" id="IPR036397">
    <property type="entry name" value="RNaseH_sf"/>
</dbReference>
<keyword evidence="10 13" id="KW-0233">DNA recombination</keyword>
<dbReference type="GO" id="GO:0006310">
    <property type="term" value="P:DNA recombination"/>
    <property type="evidence" value="ECO:0007669"/>
    <property type="project" value="UniProtKB-UniRule"/>
</dbReference>
<evidence type="ECO:0000256" key="3">
    <source>
        <dbReference type="ARBA" id="ARBA00022722"/>
    </source>
</evidence>
<feature type="compositionally biased region" description="Low complexity" evidence="15">
    <location>
        <begin position="24"/>
        <end position="38"/>
    </location>
</feature>
<evidence type="ECO:0000256" key="1">
    <source>
        <dbReference type="ARBA" id="ARBA00009518"/>
    </source>
</evidence>
<evidence type="ECO:0000256" key="8">
    <source>
        <dbReference type="ARBA" id="ARBA00022842"/>
    </source>
</evidence>
<keyword evidence="6 13" id="KW-0227">DNA damage</keyword>
<keyword evidence="17" id="KW-1185">Reference proteome</keyword>
<comment type="function">
    <text evidence="13">The RuvA-RuvB-RuvC complex processes Holliday junction (HJ) DNA during genetic recombination and DNA repair. Endonuclease that resolves HJ intermediates. Cleaves cruciform DNA by making single-stranded nicks across the HJ at symmetrical positions within the homologous arms, yielding a 5'-phosphate and a 3'-hydroxyl group; requires a central core of homology in the junction. The consensus cleavage sequence is 5'-(A/T)TT(C/G)-3'. Cleavage occurs on the 3'-side of the TT dinucleotide at the point of strand exchange. HJ branch migration catalyzed by RuvA-RuvB allows RuvC to scan DNA until it finds its consensus sequence, where it cleaves and resolves the cruciform DNA.</text>
</comment>
<dbReference type="Pfam" id="PF02075">
    <property type="entry name" value="RuvC"/>
    <property type="match status" value="1"/>
</dbReference>
<comment type="subunit">
    <text evidence="13">Homodimer which binds Holliday junction (HJ) DNA. The HJ becomes 2-fold symmetrical on binding to RuvC with unstacked arms; it has a different conformation from HJ DNA in complex with RuvA. In the full resolvosome a probable DNA-RuvA(4)-RuvB(12)-RuvC(2) complex forms which resolves the HJ.</text>
</comment>
<sequence>MSSPISRCRKTSRSGSRPEHARRGAPVRQGGQVGGQPAVRLLGLDPGLQHTGWGLVESAGSRLRHLGDGVISTAAAEPLAARLCTLHRALAALLEQWRPDEAAVEHTYVNKNPGAALKLGQARGVVLLAPALAGLPVAEYQAMEIKRAVVGTGHAEKAQVEAMVRRLLPGAVIRRADAADALAVAICHAHHRGTRAALARGYVPA</sequence>
<accession>A0A327LY21</accession>